<dbReference type="Gene3D" id="1.10.1580.10">
    <property type="match status" value="1"/>
</dbReference>
<dbReference type="Pfam" id="PF01926">
    <property type="entry name" value="MMR_HSR1"/>
    <property type="match status" value="1"/>
</dbReference>
<evidence type="ECO:0000256" key="1">
    <source>
        <dbReference type="ARBA" id="ARBA00022741"/>
    </source>
</evidence>
<dbReference type="PANTHER" id="PTHR45782:SF5">
    <property type="entry name" value="DAR GTPASE 3, CHLOROPLASTIC"/>
    <property type="match status" value="1"/>
</dbReference>
<dbReference type="EMBL" id="HBHJ01010997">
    <property type="protein sequence ID" value="CAD9678489.1"/>
    <property type="molecule type" value="Transcribed_RNA"/>
</dbReference>
<dbReference type="GO" id="GO:0005739">
    <property type="term" value="C:mitochondrion"/>
    <property type="evidence" value="ECO:0007669"/>
    <property type="project" value="TreeGrafter"/>
</dbReference>
<feature type="chain" id="PRO_5031019254" description="G domain-containing protein" evidence="3">
    <location>
        <begin position="17"/>
        <end position="418"/>
    </location>
</feature>
<keyword evidence="3" id="KW-0732">Signal</keyword>
<evidence type="ECO:0000313" key="5">
    <source>
        <dbReference type="EMBL" id="CAD9678489.1"/>
    </source>
</evidence>
<dbReference type="PANTHER" id="PTHR45782">
    <property type="entry name" value="MITOCHONDRIAL RIBOSOME-ASSOCIATED GTPASE 1"/>
    <property type="match status" value="1"/>
</dbReference>
<keyword evidence="2" id="KW-0342">GTP-binding</keyword>
<dbReference type="Gene3D" id="3.40.50.300">
    <property type="entry name" value="P-loop containing nucleotide triphosphate hydrolases"/>
    <property type="match status" value="1"/>
</dbReference>
<sequence length="418" mass="45754">MMRGLAFATVATSALGWMAPARPPLGHISAHSGGYREHCSLRAVEPGWDEAEMGGVESKAVIQWYPGHVAKAEKQLVDCLQRVDVVVELRDARIPEATAHPLVDGWVGNAKPRIVVFARKDMVPGSAVAEWHRYLTSKPDYNGAPIFWVDGKRGAGVRELKRAVLSAGEYVNKRRENRGIRPRPVRAAVIGFPNVGKSALINQLVGKKRAVSENRPGVTRSLQWIRIGGDNSQIELLDSPGIIPAKQVDQNCALKLAICNDIGEASYDSERVAASMVELLRATHSRRSSFVSVDVLADRYGVDPRLAPAPNPLEAIPRPPTGPMTGEDFLALMADKHHQGDMFVAAQRILADFRKGLLGKLSLDVPGNEAAWESERKSDANGRAGERVSEEMKEMLVHGIPVVMPTQEQLRDAQFEGW</sequence>
<dbReference type="SUPFAM" id="SSF52540">
    <property type="entry name" value="P-loop containing nucleoside triphosphate hydrolases"/>
    <property type="match status" value="1"/>
</dbReference>
<dbReference type="GO" id="GO:0003924">
    <property type="term" value="F:GTPase activity"/>
    <property type="evidence" value="ECO:0007669"/>
    <property type="project" value="TreeGrafter"/>
</dbReference>
<evidence type="ECO:0000259" key="4">
    <source>
        <dbReference type="Pfam" id="PF01926"/>
    </source>
</evidence>
<dbReference type="GO" id="GO:0005525">
    <property type="term" value="F:GTP binding"/>
    <property type="evidence" value="ECO:0007669"/>
    <property type="project" value="UniProtKB-KW"/>
</dbReference>
<dbReference type="InterPro" id="IPR006073">
    <property type="entry name" value="GTP-bd"/>
</dbReference>
<accession>A0A7S2RRC8</accession>
<keyword evidence="1" id="KW-0547">Nucleotide-binding</keyword>
<protein>
    <recommendedName>
        <fullName evidence="4">G domain-containing protein</fullName>
    </recommendedName>
</protein>
<feature type="domain" description="G" evidence="4">
    <location>
        <begin position="187"/>
        <end position="247"/>
    </location>
</feature>
<dbReference type="PRINTS" id="PR00326">
    <property type="entry name" value="GTP1OBG"/>
</dbReference>
<gene>
    <name evidence="5" type="ORF">RMAR1173_LOCUS7181</name>
</gene>
<feature type="signal peptide" evidence="3">
    <location>
        <begin position="1"/>
        <end position="16"/>
    </location>
</feature>
<dbReference type="InterPro" id="IPR023179">
    <property type="entry name" value="GTP-bd_ortho_bundle_sf"/>
</dbReference>
<reference evidence="5" key="1">
    <citation type="submission" date="2021-01" db="EMBL/GenBank/DDBJ databases">
        <authorList>
            <person name="Corre E."/>
            <person name="Pelletier E."/>
            <person name="Niang G."/>
            <person name="Scheremetjew M."/>
            <person name="Finn R."/>
            <person name="Kale V."/>
            <person name="Holt S."/>
            <person name="Cochrane G."/>
            <person name="Meng A."/>
            <person name="Brown T."/>
            <person name="Cohen L."/>
        </authorList>
    </citation>
    <scope>NUCLEOTIDE SEQUENCE</scope>
    <source>
        <strain evidence="5">CCMP1243</strain>
    </source>
</reference>
<dbReference type="AlphaFoldDB" id="A0A7S2RRC8"/>
<proteinExistence type="predicted"/>
<dbReference type="NCBIfam" id="TIGR03596">
    <property type="entry name" value="GTPase_YlqF"/>
    <property type="match status" value="1"/>
</dbReference>
<dbReference type="InterPro" id="IPR027417">
    <property type="entry name" value="P-loop_NTPase"/>
</dbReference>
<evidence type="ECO:0000256" key="3">
    <source>
        <dbReference type="SAM" id="SignalP"/>
    </source>
</evidence>
<organism evidence="5">
    <name type="scientific">Rhizochromulina marina</name>
    <dbReference type="NCBI Taxonomy" id="1034831"/>
    <lineage>
        <taxon>Eukaryota</taxon>
        <taxon>Sar</taxon>
        <taxon>Stramenopiles</taxon>
        <taxon>Ochrophyta</taxon>
        <taxon>Dictyochophyceae</taxon>
        <taxon>Rhizochromulinales</taxon>
        <taxon>Rhizochromulina</taxon>
    </lineage>
</organism>
<dbReference type="InterPro" id="IPR019991">
    <property type="entry name" value="GTP-bd_ribosome_bgen"/>
</dbReference>
<dbReference type="CDD" id="cd01856">
    <property type="entry name" value="YlqF"/>
    <property type="match status" value="1"/>
</dbReference>
<dbReference type="GO" id="GO:0032543">
    <property type="term" value="P:mitochondrial translation"/>
    <property type="evidence" value="ECO:0007669"/>
    <property type="project" value="TreeGrafter"/>
</dbReference>
<name>A0A7S2RRC8_9STRA</name>
<evidence type="ECO:0000256" key="2">
    <source>
        <dbReference type="ARBA" id="ARBA00023134"/>
    </source>
</evidence>